<keyword evidence="2" id="KW-0812">Transmembrane</keyword>
<feature type="transmembrane region" description="Helical" evidence="2">
    <location>
        <begin position="34"/>
        <end position="55"/>
    </location>
</feature>
<proteinExistence type="predicted"/>
<keyword evidence="4" id="KW-1185">Reference proteome</keyword>
<gene>
    <name evidence="3" type="ORF">AK812_SmicGene43732</name>
</gene>
<feature type="transmembrane region" description="Helical" evidence="2">
    <location>
        <begin position="290"/>
        <end position="310"/>
    </location>
</feature>
<accession>A0A1Q9C0A9</accession>
<protein>
    <recommendedName>
        <fullName evidence="5">Transmembrane protein</fullName>
    </recommendedName>
</protein>
<evidence type="ECO:0000313" key="3">
    <source>
        <dbReference type="EMBL" id="OLP76351.1"/>
    </source>
</evidence>
<dbReference type="Proteomes" id="UP000186817">
    <property type="component" value="Unassembled WGS sequence"/>
</dbReference>
<dbReference type="EMBL" id="LSRX01002051">
    <property type="protein sequence ID" value="OLP76351.1"/>
    <property type="molecule type" value="Genomic_DNA"/>
</dbReference>
<name>A0A1Q9C0A9_SYMMI</name>
<evidence type="ECO:0000256" key="1">
    <source>
        <dbReference type="SAM" id="MobiDB-lite"/>
    </source>
</evidence>
<comment type="caution">
    <text evidence="3">The sequence shown here is derived from an EMBL/GenBank/DDBJ whole genome shotgun (WGS) entry which is preliminary data.</text>
</comment>
<dbReference type="AlphaFoldDB" id="A0A1Q9C0A9"/>
<keyword evidence="2" id="KW-1133">Transmembrane helix</keyword>
<feature type="region of interest" description="Disordered" evidence="1">
    <location>
        <begin position="235"/>
        <end position="265"/>
    </location>
</feature>
<evidence type="ECO:0000313" key="4">
    <source>
        <dbReference type="Proteomes" id="UP000186817"/>
    </source>
</evidence>
<organism evidence="3 4">
    <name type="scientific">Symbiodinium microadriaticum</name>
    <name type="common">Dinoflagellate</name>
    <name type="synonym">Zooxanthella microadriatica</name>
    <dbReference type="NCBI Taxonomy" id="2951"/>
    <lineage>
        <taxon>Eukaryota</taxon>
        <taxon>Sar</taxon>
        <taxon>Alveolata</taxon>
        <taxon>Dinophyceae</taxon>
        <taxon>Suessiales</taxon>
        <taxon>Symbiodiniaceae</taxon>
        <taxon>Symbiodinium</taxon>
    </lineage>
</organism>
<feature type="transmembrane region" description="Helical" evidence="2">
    <location>
        <begin position="122"/>
        <end position="143"/>
    </location>
</feature>
<evidence type="ECO:0008006" key="5">
    <source>
        <dbReference type="Google" id="ProtNLM"/>
    </source>
</evidence>
<feature type="transmembrane region" description="Helical" evidence="2">
    <location>
        <begin position="204"/>
        <end position="224"/>
    </location>
</feature>
<evidence type="ECO:0000256" key="2">
    <source>
        <dbReference type="SAM" id="Phobius"/>
    </source>
</evidence>
<feature type="compositionally biased region" description="Basic and acidic residues" evidence="1">
    <location>
        <begin position="237"/>
        <end position="249"/>
    </location>
</feature>
<reference evidence="3 4" key="1">
    <citation type="submission" date="2016-02" db="EMBL/GenBank/DDBJ databases">
        <title>Genome analysis of coral dinoflagellate symbionts highlights evolutionary adaptations to a symbiotic lifestyle.</title>
        <authorList>
            <person name="Aranda M."/>
            <person name="Li Y."/>
            <person name="Liew Y.J."/>
            <person name="Baumgarten S."/>
            <person name="Simakov O."/>
            <person name="Wilson M."/>
            <person name="Piel J."/>
            <person name="Ashoor H."/>
            <person name="Bougouffa S."/>
            <person name="Bajic V.B."/>
            <person name="Ryu T."/>
            <person name="Ravasi T."/>
            <person name="Bayer T."/>
            <person name="Micklem G."/>
            <person name="Kim H."/>
            <person name="Bhak J."/>
            <person name="Lajeunesse T.C."/>
            <person name="Voolstra C.R."/>
        </authorList>
    </citation>
    <scope>NUCLEOTIDE SEQUENCE [LARGE SCALE GENOMIC DNA]</scope>
    <source>
        <strain evidence="3 4">CCMP2467</strain>
    </source>
</reference>
<sequence>MAFTSHTGCSRTRCLHPAGTKHTKIFKHPRTQRVCLVLATLFGCTLPEFFGISFAGNPPALQVQQAVQRSLTVARPSQSEDAAEPAEELRQQRSAERVSALKAAADKGDFGELLGALGLPLWLVPAIEVVIAVLELALVYFGVKLLPPEWFGFLPADVRSFLQIGVSPQYSSAPLLDQHHFSIWIPVPALKADFKEMHRRRPGLGLAVTLLLVYLAGFLSTPFVNVSSDASSSLARRAAEKRPPPRDMETSLSPEDTYEMPRTPEEEKKMNYWKSDFDDLSAEEKLKSPLVVLGFFLFLTPFIGGFYLLVSGGGLDD</sequence>
<keyword evidence="2" id="KW-0472">Membrane</keyword>
<dbReference type="OrthoDB" id="427672at2759"/>